<sequence length="44" mass="5323">MFQRRLRLTQIQGTSSSENLILKHDQYTLSLNIFLIYKKYLSFN</sequence>
<evidence type="ECO:0000313" key="1">
    <source>
        <dbReference type="EMBL" id="ADI37618.1"/>
    </source>
</evidence>
<organism evidence="1 2">
    <name type="scientific">Waddlia chondrophila (strain ATCC VR-1470 / WSU 86-1044)</name>
    <dbReference type="NCBI Taxonomy" id="716544"/>
    <lineage>
        <taxon>Bacteria</taxon>
        <taxon>Pseudomonadati</taxon>
        <taxon>Chlamydiota</taxon>
        <taxon>Chlamydiia</taxon>
        <taxon>Parachlamydiales</taxon>
        <taxon>Waddliaceae</taxon>
        <taxon>Waddlia</taxon>
    </lineage>
</organism>
<gene>
    <name evidence="1" type="ordered locus">wcw_0243</name>
</gene>
<accession>D6YU07</accession>
<dbReference type="AlphaFoldDB" id="D6YU07"/>
<dbReference type="Proteomes" id="UP000001505">
    <property type="component" value="Chromosome"/>
</dbReference>
<protein>
    <submittedName>
        <fullName evidence="1">Uncharacterized protein</fullName>
    </submittedName>
</protein>
<keyword evidence="2" id="KW-1185">Reference proteome</keyword>
<dbReference type="KEGG" id="wch:wcw_0243"/>
<dbReference type="EMBL" id="CP001928">
    <property type="protein sequence ID" value="ADI37618.1"/>
    <property type="molecule type" value="Genomic_DNA"/>
</dbReference>
<dbReference type="HOGENOM" id="CLU_3223834_0_0_0"/>
<proteinExistence type="predicted"/>
<name>D6YU07_WADCW</name>
<evidence type="ECO:0000313" key="2">
    <source>
        <dbReference type="Proteomes" id="UP000001505"/>
    </source>
</evidence>
<reference evidence="1 2" key="1">
    <citation type="journal article" date="2010" name="PLoS ONE">
        <title>The Waddlia genome: a window into chlamydial biology.</title>
        <authorList>
            <person name="Bertelli C."/>
            <person name="Collyn F."/>
            <person name="Croxatto A."/>
            <person name="Ruckert C."/>
            <person name="Polkinghorne A."/>
            <person name="Kebbi-Beghdadi C."/>
            <person name="Goesmann A."/>
            <person name="Vaughan L."/>
            <person name="Greub G."/>
        </authorList>
    </citation>
    <scope>NUCLEOTIDE SEQUENCE [LARGE SCALE GENOMIC DNA]</scope>
    <source>
        <strain evidence="2">ATCC VR-1470 / WSU 86-1044</strain>
    </source>
</reference>